<evidence type="ECO:0000256" key="6">
    <source>
        <dbReference type="ARBA" id="ARBA00023136"/>
    </source>
</evidence>
<keyword evidence="6 7" id="KW-0472">Membrane</keyword>
<feature type="transmembrane region" description="Helical" evidence="7">
    <location>
        <begin position="369"/>
        <end position="389"/>
    </location>
</feature>
<evidence type="ECO:0000313" key="9">
    <source>
        <dbReference type="Proteomes" id="UP000316416"/>
    </source>
</evidence>
<keyword evidence="9" id="KW-1185">Reference proteome</keyword>
<keyword evidence="4 7" id="KW-0812">Transmembrane</keyword>
<feature type="transmembrane region" description="Helical" evidence="7">
    <location>
        <begin position="429"/>
        <end position="448"/>
    </location>
</feature>
<proteinExistence type="inferred from homology"/>
<keyword evidence="3" id="KW-0813">Transport</keyword>
<keyword evidence="5 7" id="KW-1133">Transmembrane helix</keyword>
<dbReference type="EMBL" id="CP045503">
    <property type="protein sequence ID" value="QPG57486.1"/>
    <property type="molecule type" value="Genomic_DNA"/>
</dbReference>
<feature type="transmembrane region" description="Helical" evidence="7">
    <location>
        <begin position="146"/>
        <end position="164"/>
    </location>
</feature>
<evidence type="ECO:0000256" key="1">
    <source>
        <dbReference type="ARBA" id="ARBA00004141"/>
    </source>
</evidence>
<name>A0ABX6V6L1_9GAMM</name>
<sequence>MENTQSTSIELTHGLDSKPPFFASLFAAIQHMLAMIVGVATPPILIGSALNLSPENVTYLVSMSLFMSGIGTFVQVKRLGGFIGSGLLTVQATSFAYPATIISIGTSFLAAGMSQDQMLSTIFGVLFAGSFVTIFASRLLPMLRKVISPTVSGITVMLIGISLVEVGMTDFAGGYASKLDGSFGSMENLMLGFIVLASILLFFRSRSQYIRMSAIILGMTIGYLVALYMGKTDFSAFNNVPLYNLPVPFKFGLFQIDWQAFFLIGFVYLVVIIEAVGALTATCMLCDRPIVGKEYNERISGGVLADGVISAIASVFNAFPLTAFSQNNGVIQMTGVASRKVGLFVAALLVIFGLFPVISIIFTSLPKPILGGATLILFGTVAAAGIGIITQVKLDRRESMIIAVSIGVALGAAFVPEAIAQLPPMLQKMLGTPAIAGGLTALMVNLLLPRPVPQSILKAESVRKVRAKFDGSAQGSVQDKAKSAID</sequence>
<dbReference type="NCBIfam" id="NF037981">
    <property type="entry name" value="NCS2_1"/>
    <property type="match status" value="1"/>
</dbReference>
<comment type="similarity">
    <text evidence="2">Belongs to the nucleobase:cation symporter-2 (NCS2) (TC 2.A.40) family.</text>
</comment>
<feature type="transmembrane region" description="Helical" evidence="7">
    <location>
        <begin position="57"/>
        <end position="74"/>
    </location>
</feature>
<evidence type="ECO:0000256" key="5">
    <source>
        <dbReference type="ARBA" id="ARBA00022989"/>
    </source>
</evidence>
<dbReference type="InterPro" id="IPR006043">
    <property type="entry name" value="NCS2"/>
</dbReference>
<feature type="transmembrane region" description="Helical" evidence="7">
    <location>
        <begin position="119"/>
        <end position="139"/>
    </location>
</feature>
<dbReference type="Proteomes" id="UP000316416">
    <property type="component" value="Chromosome"/>
</dbReference>
<organism evidence="8 9">
    <name type="scientific">Shewanella eurypsychrophilus</name>
    <dbReference type="NCBI Taxonomy" id="2593656"/>
    <lineage>
        <taxon>Bacteria</taxon>
        <taxon>Pseudomonadati</taxon>
        <taxon>Pseudomonadota</taxon>
        <taxon>Gammaproteobacteria</taxon>
        <taxon>Alteromonadales</taxon>
        <taxon>Shewanellaceae</taxon>
        <taxon>Shewanella</taxon>
    </lineage>
</organism>
<dbReference type="PANTHER" id="PTHR42810:SF5">
    <property type="entry name" value="XANTHINE PERMEASE XANQ"/>
    <property type="match status" value="1"/>
</dbReference>
<evidence type="ECO:0000256" key="2">
    <source>
        <dbReference type="ARBA" id="ARBA00008821"/>
    </source>
</evidence>
<dbReference type="NCBIfam" id="TIGR00801">
    <property type="entry name" value="ncs2"/>
    <property type="match status" value="1"/>
</dbReference>
<feature type="transmembrane region" description="Helical" evidence="7">
    <location>
        <begin position="210"/>
        <end position="229"/>
    </location>
</feature>
<comment type="subcellular location">
    <subcellularLocation>
        <location evidence="1">Membrane</location>
        <topology evidence="1">Multi-pass membrane protein</topology>
    </subcellularLocation>
</comment>
<dbReference type="InterPro" id="IPR006042">
    <property type="entry name" value="Xan_ur_permease"/>
</dbReference>
<feature type="transmembrane region" description="Helical" evidence="7">
    <location>
        <begin position="260"/>
        <end position="286"/>
    </location>
</feature>
<gene>
    <name evidence="8" type="ORF">FM038_008555</name>
</gene>
<reference evidence="8" key="1">
    <citation type="submission" date="2021-07" db="EMBL/GenBank/DDBJ databases">
        <title>Shewanella sp. YLB-07 whole genome sequence.</title>
        <authorList>
            <person name="Yu L."/>
        </authorList>
    </citation>
    <scope>NUCLEOTIDE SEQUENCE</scope>
    <source>
        <strain evidence="8">YLB-08</strain>
    </source>
</reference>
<feature type="transmembrane region" description="Helical" evidence="7">
    <location>
        <begin position="184"/>
        <end position="203"/>
    </location>
</feature>
<dbReference type="RefSeq" id="WP_142872848.1">
    <property type="nucleotide sequence ID" value="NZ_CP045503.2"/>
</dbReference>
<dbReference type="PANTHER" id="PTHR42810">
    <property type="entry name" value="PURINE PERMEASE C1399.01C-RELATED"/>
    <property type="match status" value="1"/>
</dbReference>
<dbReference type="Pfam" id="PF00860">
    <property type="entry name" value="Xan_ur_permease"/>
    <property type="match status" value="1"/>
</dbReference>
<evidence type="ECO:0000256" key="3">
    <source>
        <dbReference type="ARBA" id="ARBA00022448"/>
    </source>
</evidence>
<accession>A0ABX6V6L1</accession>
<feature type="transmembrane region" description="Helical" evidence="7">
    <location>
        <begin position="341"/>
        <end position="363"/>
    </location>
</feature>
<feature type="transmembrane region" description="Helical" evidence="7">
    <location>
        <begin position="401"/>
        <end position="423"/>
    </location>
</feature>
<evidence type="ECO:0000256" key="4">
    <source>
        <dbReference type="ARBA" id="ARBA00022692"/>
    </source>
</evidence>
<protein>
    <submittedName>
        <fullName evidence="8">Purine permease</fullName>
    </submittedName>
</protein>
<evidence type="ECO:0000256" key="7">
    <source>
        <dbReference type="SAM" id="Phobius"/>
    </source>
</evidence>
<evidence type="ECO:0000313" key="8">
    <source>
        <dbReference type="EMBL" id="QPG57486.1"/>
    </source>
</evidence>
<feature type="transmembrane region" description="Helical" evidence="7">
    <location>
        <begin position="21"/>
        <end position="45"/>
    </location>
</feature>